<protein>
    <submittedName>
        <fullName evidence="1">Uncharacterized protein</fullName>
    </submittedName>
</protein>
<proteinExistence type="predicted"/>
<dbReference type="Proteomes" id="UP000770717">
    <property type="component" value="Unassembled WGS sequence"/>
</dbReference>
<accession>A0A8J6EPF5</accession>
<gene>
    <name evidence="1" type="ORF">GDO78_017456</name>
</gene>
<evidence type="ECO:0000313" key="2">
    <source>
        <dbReference type="Proteomes" id="UP000770717"/>
    </source>
</evidence>
<evidence type="ECO:0000313" key="1">
    <source>
        <dbReference type="EMBL" id="KAG9472753.1"/>
    </source>
</evidence>
<name>A0A8J6EPF5_ELECQ</name>
<organism evidence="1 2">
    <name type="scientific">Eleutherodactylus coqui</name>
    <name type="common">Puerto Rican coqui</name>
    <dbReference type="NCBI Taxonomy" id="57060"/>
    <lineage>
        <taxon>Eukaryota</taxon>
        <taxon>Metazoa</taxon>
        <taxon>Chordata</taxon>
        <taxon>Craniata</taxon>
        <taxon>Vertebrata</taxon>
        <taxon>Euteleostomi</taxon>
        <taxon>Amphibia</taxon>
        <taxon>Batrachia</taxon>
        <taxon>Anura</taxon>
        <taxon>Neobatrachia</taxon>
        <taxon>Hyloidea</taxon>
        <taxon>Eleutherodactylidae</taxon>
        <taxon>Eleutherodactylinae</taxon>
        <taxon>Eleutherodactylus</taxon>
        <taxon>Eleutherodactylus</taxon>
    </lineage>
</organism>
<sequence length="87" mass="9864">MRKSGSSAKFIELIKYPACNAILMIVRSNSLEMLFLFFSFPGCSLCRHRRRCRSPLHSRGSLGGTISTQLYHISVHRDHVTAHNTDT</sequence>
<dbReference type="EMBL" id="WNTK01000038">
    <property type="protein sequence ID" value="KAG9472753.1"/>
    <property type="molecule type" value="Genomic_DNA"/>
</dbReference>
<reference evidence="1" key="1">
    <citation type="thesis" date="2020" institute="ProQuest LLC" country="789 East Eisenhower Parkway, Ann Arbor, MI, USA">
        <title>Comparative Genomics and Chromosome Evolution.</title>
        <authorList>
            <person name="Mudd A.B."/>
        </authorList>
    </citation>
    <scope>NUCLEOTIDE SEQUENCE</scope>
    <source>
        <strain evidence="1">HN-11 Male</strain>
        <tissue evidence="1">Kidney and liver</tissue>
    </source>
</reference>
<keyword evidence="2" id="KW-1185">Reference proteome</keyword>
<dbReference type="AlphaFoldDB" id="A0A8J6EPF5"/>
<comment type="caution">
    <text evidence="1">The sequence shown here is derived from an EMBL/GenBank/DDBJ whole genome shotgun (WGS) entry which is preliminary data.</text>
</comment>